<evidence type="ECO:0000313" key="2">
    <source>
        <dbReference type="Proteomes" id="UP000019443"/>
    </source>
</evidence>
<dbReference type="Proteomes" id="UP000019443">
    <property type="component" value="Chromosome"/>
</dbReference>
<dbReference type="RefSeq" id="WP_037069443.1">
    <property type="nucleotide sequence ID" value="NZ_HG916852.1"/>
</dbReference>
<dbReference type="EMBL" id="HG916852">
    <property type="protein sequence ID" value="CDM57384.1"/>
    <property type="molecule type" value="Genomic_DNA"/>
</dbReference>
<dbReference type="HOGENOM" id="CLU_2555951_0_0_5"/>
<accession>W6R8Y6</accession>
<dbReference type="PATRIC" id="fig|348824.6.peg.1843"/>
<dbReference type="KEGG" id="rhl:LPU83_1719"/>
<name>W6R8Y6_9HYPH</name>
<dbReference type="AlphaFoldDB" id="W6R8Y6"/>
<proteinExistence type="predicted"/>
<reference evidence="1" key="1">
    <citation type="submission" date="2013-11" db="EMBL/GenBank/DDBJ databases">
        <title>Draft genome sequence of the broad-host-range Rhizobium sp. LPU83 strain, a member of the low-genetic diversity Oregon-like Rhizobium sp. group.</title>
        <authorList>
            <person name="Wibberg D."/>
            <person name="Puehler A."/>
            <person name="Schlueter A."/>
        </authorList>
    </citation>
    <scope>NUCLEOTIDE SEQUENCE [LARGE SCALE GENOMIC DNA]</scope>
    <source>
        <strain evidence="1">LPU83</strain>
    </source>
</reference>
<keyword evidence="2" id="KW-1185">Reference proteome</keyword>
<evidence type="ECO:0000313" key="1">
    <source>
        <dbReference type="EMBL" id="CDM57384.1"/>
    </source>
</evidence>
<organism evidence="1 2">
    <name type="scientific">Rhizobium favelukesii</name>
    <dbReference type="NCBI Taxonomy" id="348824"/>
    <lineage>
        <taxon>Bacteria</taxon>
        <taxon>Pseudomonadati</taxon>
        <taxon>Pseudomonadota</taxon>
        <taxon>Alphaproteobacteria</taxon>
        <taxon>Hyphomicrobiales</taxon>
        <taxon>Rhizobiaceae</taxon>
        <taxon>Rhizobium/Agrobacterium group</taxon>
        <taxon>Rhizobium</taxon>
    </lineage>
</organism>
<protein>
    <submittedName>
        <fullName evidence="1">Conserved protein</fullName>
    </submittedName>
</protein>
<gene>
    <name evidence="1" type="ORF">LPU83_1719</name>
</gene>
<sequence length="82" mass="9297">MADPKSFETRSTRAKALLNDSVLTEALKSIADRAFQDWADSTSQEHDKRVSAWHRFQAVRSLRNELEGFASDAAVRKFNKKG</sequence>